<dbReference type="AlphaFoldDB" id="A0A699R7K3"/>
<dbReference type="EMBL" id="BKCJ011088499">
    <property type="protein sequence ID" value="GFC83249.1"/>
    <property type="molecule type" value="Genomic_DNA"/>
</dbReference>
<organism evidence="4">
    <name type="scientific">Tanacetum cinerariifolium</name>
    <name type="common">Dalmatian daisy</name>
    <name type="synonym">Chrysanthemum cinerariifolium</name>
    <dbReference type="NCBI Taxonomy" id="118510"/>
    <lineage>
        <taxon>Eukaryota</taxon>
        <taxon>Viridiplantae</taxon>
        <taxon>Streptophyta</taxon>
        <taxon>Embryophyta</taxon>
        <taxon>Tracheophyta</taxon>
        <taxon>Spermatophyta</taxon>
        <taxon>Magnoliopsida</taxon>
        <taxon>eudicotyledons</taxon>
        <taxon>Gunneridae</taxon>
        <taxon>Pentapetalae</taxon>
        <taxon>asterids</taxon>
        <taxon>campanulids</taxon>
        <taxon>Asterales</taxon>
        <taxon>Asteraceae</taxon>
        <taxon>Asteroideae</taxon>
        <taxon>Anthemideae</taxon>
        <taxon>Anthemidinae</taxon>
        <taxon>Tanacetum</taxon>
    </lineage>
</organism>
<keyword evidence="1" id="KW-0862">Zinc</keyword>
<evidence type="ECO:0000256" key="2">
    <source>
        <dbReference type="SAM" id="MobiDB-lite"/>
    </source>
</evidence>
<dbReference type="SUPFAM" id="SSF57756">
    <property type="entry name" value="Retrovirus zinc finger-like domains"/>
    <property type="match status" value="1"/>
</dbReference>
<keyword evidence="1" id="KW-0479">Metal-binding</keyword>
<name>A0A699R7K3_TANCI</name>
<dbReference type="Pfam" id="PF00098">
    <property type="entry name" value="zf-CCHC"/>
    <property type="match status" value="1"/>
</dbReference>
<dbReference type="GO" id="GO:0003676">
    <property type="term" value="F:nucleic acid binding"/>
    <property type="evidence" value="ECO:0007669"/>
    <property type="project" value="InterPro"/>
</dbReference>
<dbReference type="Gene3D" id="4.10.60.10">
    <property type="entry name" value="Zinc finger, CCHC-type"/>
    <property type="match status" value="1"/>
</dbReference>
<reference evidence="4" key="1">
    <citation type="journal article" date="2019" name="Sci. Rep.">
        <title>Draft genome of Tanacetum cinerariifolium, the natural source of mosquito coil.</title>
        <authorList>
            <person name="Yamashiro T."/>
            <person name="Shiraishi A."/>
            <person name="Satake H."/>
            <person name="Nakayama K."/>
        </authorList>
    </citation>
    <scope>NUCLEOTIDE SEQUENCE</scope>
</reference>
<proteinExistence type="predicted"/>
<feature type="domain" description="CCHC-type" evidence="3">
    <location>
        <begin position="42"/>
        <end position="57"/>
    </location>
</feature>
<dbReference type="InterPro" id="IPR001878">
    <property type="entry name" value="Znf_CCHC"/>
</dbReference>
<evidence type="ECO:0000259" key="3">
    <source>
        <dbReference type="PROSITE" id="PS50158"/>
    </source>
</evidence>
<sequence length="120" mass="13862">MDSKWQLALLSMRARRYFQRTCKKITINGSDTAGYEKKNVECFNCHKMGHFARECRSPRSQESRPKNQDSSRKTMIMEDTSSKVMVVIDGAGFDWSYMADNEVPTNIAFMAFSDSKNRVK</sequence>
<feature type="region of interest" description="Disordered" evidence="2">
    <location>
        <begin position="54"/>
        <end position="76"/>
    </location>
</feature>
<evidence type="ECO:0000256" key="1">
    <source>
        <dbReference type="PROSITE-ProRule" id="PRU00047"/>
    </source>
</evidence>
<protein>
    <recommendedName>
        <fullName evidence="3">CCHC-type domain-containing protein</fullName>
    </recommendedName>
</protein>
<dbReference type="PROSITE" id="PS50158">
    <property type="entry name" value="ZF_CCHC"/>
    <property type="match status" value="1"/>
</dbReference>
<keyword evidence="1" id="KW-0863">Zinc-finger</keyword>
<comment type="caution">
    <text evidence="4">The sequence shown here is derived from an EMBL/GenBank/DDBJ whole genome shotgun (WGS) entry which is preliminary data.</text>
</comment>
<dbReference type="GO" id="GO:0008270">
    <property type="term" value="F:zinc ion binding"/>
    <property type="evidence" value="ECO:0007669"/>
    <property type="project" value="UniProtKB-KW"/>
</dbReference>
<dbReference type="InterPro" id="IPR036875">
    <property type="entry name" value="Znf_CCHC_sf"/>
</dbReference>
<gene>
    <name evidence="4" type="ORF">Tci_855219</name>
</gene>
<accession>A0A699R7K3</accession>
<dbReference type="SMART" id="SM00343">
    <property type="entry name" value="ZnF_C2HC"/>
    <property type="match status" value="1"/>
</dbReference>
<evidence type="ECO:0000313" key="4">
    <source>
        <dbReference type="EMBL" id="GFC83249.1"/>
    </source>
</evidence>